<evidence type="ECO:0000313" key="2">
    <source>
        <dbReference type="Proteomes" id="UP001372338"/>
    </source>
</evidence>
<comment type="caution">
    <text evidence="1">The sequence shown here is derived from an EMBL/GenBank/DDBJ whole genome shotgun (WGS) entry which is preliminary data.</text>
</comment>
<proteinExistence type="predicted"/>
<dbReference type="PANTHER" id="PTHR33144">
    <property type="entry name" value="OS10G0409366 PROTEIN-RELATED"/>
    <property type="match status" value="1"/>
</dbReference>
<dbReference type="EMBL" id="JAYWIO010000004">
    <property type="protein sequence ID" value="KAK7266973.1"/>
    <property type="molecule type" value="Genomic_DNA"/>
</dbReference>
<gene>
    <name evidence="1" type="ORF">RIF29_19635</name>
</gene>
<dbReference type="Pfam" id="PF03004">
    <property type="entry name" value="Transposase_24"/>
    <property type="match status" value="1"/>
</dbReference>
<reference evidence="1 2" key="1">
    <citation type="submission" date="2024-01" db="EMBL/GenBank/DDBJ databases">
        <title>The genomes of 5 underutilized Papilionoideae crops provide insights into root nodulation and disease resistanc.</title>
        <authorList>
            <person name="Yuan L."/>
        </authorList>
    </citation>
    <scope>NUCLEOTIDE SEQUENCE [LARGE SCALE GENOMIC DNA]</scope>
    <source>
        <strain evidence="1">ZHUSHIDOU_FW_LH</strain>
        <tissue evidence="1">Leaf</tissue>
    </source>
</reference>
<dbReference type="InterPro" id="IPR004252">
    <property type="entry name" value="Probable_transposase_24"/>
</dbReference>
<protein>
    <submittedName>
        <fullName evidence="1">Uncharacterized protein</fullName>
    </submittedName>
</protein>
<keyword evidence="2" id="KW-1185">Reference proteome</keyword>
<accession>A0AAN9F857</accession>
<organism evidence="1 2">
    <name type="scientific">Crotalaria pallida</name>
    <name type="common">Smooth rattlebox</name>
    <name type="synonym">Crotalaria striata</name>
    <dbReference type="NCBI Taxonomy" id="3830"/>
    <lineage>
        <taxon>Eukaryota</taxon>
        <taxon>Viridiplantae</taxon>
        <taxon>Streptophyta</taxon>
        <taxon>Embryophyta</taxon>
        <taxon>Tracheophyta</taxon>
        <taxon>Spermatophyta</taxon>
        <taxon>Magnoliopsida</taxon>
        <taxon>eudicotyledons</taxon>
        <taxon>Gunneridae</taxon>
        <taxon>Pentapetalae</taxon>
        <taxon>rosids</taxon>
        <taxon>fabids</taxon>
        <taxon>Fabales</taxon>
        <taxon>Fabaceae</taxon>
        <taxon>Papilionoideae</taxon>
        <taxon>50 kb inversion clade</taxon>
        <taxon>genistoids sensu lato</taxon>
        <taxon>core genistoids</taxon>
        <taxon>Crotalarieae</taxon>
        <taxon>Crotalaria</taxon>
    </lineage>
</organism>
<dbReference type="AlphaFoldDB" id="A0AAN9F857"/>
<dbReference type="PANTHER" id="PTHR33144:SF25">
    <property type="entry name" value="DUF4216 DOMAIN-CONTAINING PROTEIN"/>
    <property type="match status" value="1"/>
</dbReference>
<evidence type="ECO:0000313" key="1">
    <source>
        <dbReference type="EMBL" id="KAK7266973.1"/>
    </source>
</evidence>
<name>A0AAN9F857_CROPI</name>
<sequence>MAYWRSDIVQDIAKKNAINRAKQKYLHRMGPVNFARIRAKLRAKKKEEEEVSQAEMFIETRTSRNGKEIDEETQSIIGKLKDSVQEPGKSAKKTFQSLLGKEKPGRVRCYGRTVTPSQFKRNEEIALIKKEHANEMNIMKMLVRSLLKQNNPDLDDEALDMMMANATASENGATPHPSTLTNIHILEKVGEECHVQDIEDEE</sequence>
<dbReference type="Proteomes" id="UP001372338">
    <property type="component" value="Unassembled WGS sequence"/>
</dbReference>